<dbReference type="InterPro" id="IPR046358">
    <property type="entry name" value="Flagellin_C"/>
</dbReference>
<sequence>MQSINHNVIAGLNLKARPGTSSILQQSIERLASGLRINGAKDDAAGLAIANRMGANINADTVVSRGLDDAISLAQTAESSLGSISSMLIRAKGLAIQSVNDSLSESDRASIQNEFASILAGIDSISEGTEIFGLYPLATENPELPPALLGNVAPVNTKFPIANKDYSFTSGVIPLAYIPAGSTNIAITINSLGADDDIQLFTRDGKHLAGTPINGSDPDYTWVSNSITDSASANTRLLSQANGFQSGATYDDSQLIEGGAAWDINGGASLSYNGMNITYSGDGDRYEDSTTGGFNDGNNGANLLERVTIDNVNEDLIVVVVGNGSFTSKLTWGNLEAPTAQPATPPKKSIPYQVVTSANFGDEIRSTTLEPTPADTKTLGINDARLDTVQSARSAMGKLDTALAKVDGYRSQYGAAINRFESSKSVLAQQKVATQSAQSRIQDADYALETSKMLKAQILQESQNAVLKIANQAPENLLSLLRG</sequence>
<comment type="similarity">
    <text evidence="1 4">Belongs to the bacterial flagellin family.</text>
</comment>
<comment type="caution">
    <text evidence="7">The sequence shown here is derived from an EMBL/GenBank/DDBJ whole genome shotgun (WGS) entry which is preliminary data.</text>
</comment>
<dbReference type="GO" id="GO:0005576">
    <property type="term" value="C:extracellular region"/>
    <property type="evidence" value="ECO:0007669"/>
    <property type="project" value="UniProtKB-SubCell"/>
</dbReference>
<dbReference type="PANTHER" id="PTHR42792">
    <property type="entry name" value="FLAGELLIN"/>
    <property type="match status" value="1"/>
</dbReference>
<dbReference type="Pfam" id="PF00700">
    <property type="entry name" value="Flagellin_C"/>
    <property type="match status" value="1"/>
</dbReference>
<evidence type="ECO:0000256" key="2">
    <source>
        <dbReference type="ARBA" id="ARBA00022525"/>
    </source>
</evidence>
<dbReference type="eggNOG" id="COG1344">
    <property type="taxonomic scope" value="Bacteria"/>
</dbReference>
<keyword evidence="7" id="KW-0966">Cell projection</keyword>
<evidence type="ECO:0000259" key="5">
    <source>
        <dbReference type="Pfam" id="PF00669"/>
    </source>
</evidence>
<comment type="subcellular location">
    <subcellularLocation>
        <location evidence="4">Secreted</location>
    </subcellularLocation>
    <subcellularLocation>
        <location evidence="4">Bacterial flagellum</location>
    </subcellularLocation>
</comment>
<dbReference type="SUPFAM" id="SSF64518">
    <property type="entry name" value="Phase 1 flagellin"/>
    <property type="match status" value="1"/>
</dbReference>
<dbReference type="PRINTS" id="PR00207">
    <property type="entry name" value="FLAGELLIN"/>
</dbReference>
<dbReference type="Gene3D" id="1.20.1330.10">
    <property type="entry name" value="f41 fragment of flagellin, N-terminal domain"/>
    <property type="match status" value="2"/>
</dbReference>
<keyword evidence="8" id="KW-1185">Reference proteome</keyword>
<comment type="function">
    <text evidence="4">Flagellin is the subunit protein which polymerizes to form the filaments of bacterial flagella.</text>
</comment>
<proteinExistence type="inferred from homology"/>
<keyword evidence="7" id="KW-0282">Flagellum</keyword>
<feature type="domain" description="Flagellin N-terminal" evidence="5">
    <location>
        <begin position="4"/>
        <end position="133"/>
    </location>
</feature>
<accession>A0A090V581</accession>
<reference evidence="7 8" key="1">
    <citation type="submission" date="2014-09" db="EMBL/GenBank/DDBJ databases">
        <title>Whole genome shotgun sequence of Escherichia vulneris NBRC 102420.</title>
        <authorList>
            <person name="Yoshida Y."/>
            <person name="Hosoyama A."/>
            <person name="Tsuchikane K."/>
            <person name="Ohji S."/>
            <person name="Ichikawa N."/>
            <person name="Kimura A."/>
            <person name="Yamazoe A."/>
            <person name="Ezaki T."/>
            <person name="Fujita N."/>
        </authorList>
    </citation>
    <scope>NUCLEOTIDE SEQUENCE [LARGE SCALE GENOMIC DNA]</scope>
    <source>
        <strain evidence="7 8">NBRC 102420</strain>
    </source>
</reference>
<evidence type="ECO:0000313" key="7">
    <source>
        <dbReference type="EMBL" id="GAL60040.1"/>
    </source>
</evidence>
<dbReference type="RefSeq" id="WP_042394826.1">
    <property type="nucleotide sequence ID" value="NZ_BBMZ01000026.1"/>
</dbReference>
<dbReference type="InterPro" id="IPR001492">
    <property type="entry name" value="Flagellin"/>
</dbReference>
<protein>
    <recommendedName>
        <fullName evidence="4">Flagellin</fullName>
    </recommendedName>
</protein>
<evidence type="ECO:0000256" key="1">
    <source>
        <dbReference type="ARBA" id="ARBA00005709"/>
    </source>
</evidence>
<gene>
    <name evidence="7" type="primary">fliC</name>
    <name evidence="7" type="ORF">EV102420_26_00600</name>
</gene>
<evidence type="ECO:0000313" key="8">
    <source>
        <dbReference type="Proteomes" id="UP000029462"/>
    </source>
</evidence>
<dbReference type="GO" id="GO:0009288">
    <property type="term" value="C:bacterial-type flagellum"/>
    <property type="evidence" value="ECO:0007669"/>
    <property type="project" value="UniProtKB-SubCell"/>
</dbReference>
<dbReference type="InterPro" id="IPR001029">
    <property type="entry name" value="Flagellin_N"/>
</dbReference>
<keyword evidence="7" id="KW-0969">Cilium</keyword>
<organism evidence="7 8">
    <name type="scientific">Pseudescherichia vulneris NBRC 102420</name>
    <dbReference type="NCBI Taxonomy" id="1115515"/>
    <lineage>
        <taxon>Bacteria</taxon>
        <taxon>Pseudomonadati</taxon>
        <taxon>Pseudomonadota</taxon>
        <taxon>Gammaproteobacteria</taxon>
        <taxon>Enterobacterales</taxon>
        <taxon>Enterobacteriaceae</taxon>
        <taxon>Pseudescherichia</taxon>
    </lineage>
</organism>
<dbReference type="GO" id="GO:0005198">
    <property type="term" value="F:structural molecule activity"/>
    <property type="evidence" value="ECO:0007669"/>
    <property type="project" value="UniProtKB-UniRule"/>
</dbReference>
<dbReference type="Pfam" id="PF00669">
    <property type="entry name" value="Flagellin_N"/>
    <property type="match status" value="1"/>
</dbReference>
<evidence type="ECO:0000256" key="4">
    <source>
        <dbReference type="RuleBase" id="RU362073"/>
    </source>
</evidence>
<evidence type="ECO:0000256" key="3">
    <source>
        <dbReference type="ARBA" id="ARBA00023143"/>
    </source>
</evidence>
<dbReference type="EMBL" id="BBMZ01000026">
    <property type="protein sequence ID" value="GAL60040.1"/>
    <property type="molecule type" value="Genomic_DNA"/>
</dbReference>
<evidence type="ECO:0000259" key="6">
    <source>
        <dbReference type="Pfam" id="PF00700"/>
    </source>
</evidence>
<dbReference type="Proteomes" id="UP000029462">
    <property type="component" value="Unassembled WGS sequence"/>
</dbReference>
<dbReference type="STRING" id="1115515.EV102420_26_00600"/>
<dbReference type="PANTHER" id="PTHR42792:SF2">
    <property type="entry name" value="FLAGELLIN"/>
    <property type="match status" value="1"/>
</dbReference>
<keyword evidence="3 4" id="KW-0975">Bacterial flagellum</keyword>
<keyword evidence="2 4" id="KW-0964">Secreted</keyword>
<name>A0A090V581_PSEVU</name>
<dbReference type="AlphaFoldDB" id="A0A090V581"/>
<dbReference type="OrthoDB" id="9796789at2"/>
<feature type="domain" description="Flagellin C-terminal" evidence="6">
    <location>
        <begin position="397"/>
        <end position="481"/>
    </location>
</feature>